<evidence type="ECO:0000313" key="2">
    <source>
        <dbReference type="EMBL" id="MDI3408421.1"/>
    </source>
</evidence>
<dbReference type="RefSeq" id="WP_282546327.1">
    <property type="nucleotide sequence ID" value="NZ_JASCIQ010000045.1"/>
</dbReference>
<feature type="region of interest" description="Disordered" evidence="1">
    <location>
        <begin position="56"/>
        <end position="113"/>
    </location>
</feature>
<dbReference type="Proteomes" id="UP001223978">
    <property type="component" value="Unassembled WGS sequence"/>
</dbReference>
<feature type="compositionally biased region" description="Basic and acidic residues" evidence="1">
    <location>
        <begin position="87"/>
        <end position="96"/>
    </location>
</feature>
<comment type="caution">
    <text evidence="2">The sequence shown here is derived from an EMBL/GenBank/DDBJ whole genome shotgun (WGS) entry which is preliminary data.</text>
</comment>
<accession>A0ABT6SJQ1</accession>
<evidence type="ECO:0000256" key="1">
    <source>
        <dbReference type="SAM" id="MobiDB-lite"/>
    </source>
</evidence>
<evidence type="ECO:0000313" key="3">
    <source>
        <dbReference type="Proteomes" id="UP001223978"/>
    </source>
</evidence>
<organism evidence="2 3">
    <name type="scientific">Streptomyces cavernicola</name>
    <dbReference type="NCBI Taxonomy" id="3043613"/>
    <lineage>
        <taxon>Bacteria</taxon>
        <taxon>Bacillati</taxon>
        <taxon>Actinomycetota</taxon>
        <taxon>Actinomycetes</taxon>
        <taxon>Kitasatosporales</taxon>
        <taxon>Streptomycetaceae</taxon>
        <taxon>Streptomyces</taxon>
    </lineage>
</organism>
<name>A0ABT6SJQ1_9ACTN</name>
<sequence>MARIAELEQEQDDKARQEFTSYLAHKYNLPPALAARITGATDEEREVDAKALAQAYHDGRPSAFPRSRPGGGLSPYEKPRTATWARAFERAREGQRRGSGVTFITNPTGRYES</sequence>
<gene>
    <name evidence="2" type="ORF">QIS96_31945</name>
</gene>
<proteinExistence type="predicted"/>
<keyword evidence="3" id="KW-1185">Reference proteome</keyword>
<feature type="compositionally biased region" description="Polar residues" evidence="1">
    <location>
        <begin position="102"/>
        <end position="113"/>
    </location>
</feature>
<reference evidence="2 3" key="1">
    <citation type="submission" date="2023-05" db="EMBL/GenBank/DDBJ databases">
        <title>Draft genome sequence of Streptomyces sp. B-S-A6 isolated from a cave soil in Thailand.</title>
        <authorList>
            <person name="Chamroensaksri N."/>
            <person name="Muangham S."/>
        </authorList>
    </citation>
    <scope>NUCLEOTIDE SEQUENCE [LARGE SCALE GENOMIC DNA]</scope>
    <source>
        <strain evidence="2 3">B-S-A6</strain>
    </source>
</reference>
<dbReference type="EMBL" id="JASCIQ010000045">
    <property type="protein sequence ID" value="MDI3408421.1"/>
    <property type="molecule type" value="Genomic_DNA"/>
</dbReference>
<protein>
    <submittedName>
        <fullName evidence="2">Uncharacterized protein</fullName>
    </submittedName>
</protein>